<comment type="caution">
    <text evidence="8">The sequence shown here is derived from an EMBL/GenBank/DDBJ whole genome shotgun (WGS) entry which is preliminary data.</text>
</comment>
<dbReference type="InterPro" id="IPR000531">
    <property type="entry name" value="Beta-barrel_TonB"/>
</dbReference>
<evidence type="ECO:0000313" key="9">
    <source>
        <dbReference type="Proteomes" id="UP001501757"/>
    </source>
</evidence>
<gene>
    <name evidence="8" type="ORF">GCM10009092_36770</name>
</gene>
<dbReference type="Proteomes" id="UP001501757">
    <property type="component" value="Unassembled WGS sequence"/>
</dbReference>
<dbReference type="InterPro" id="IPR010104">
    <property type="entry name" value="TonB_rcpt_bac"/>
</dbReference>
<feature type="domain" description="TonB-dependent receptor plug" evidence="7">
    <location>
        <begin position="60"/>
        <end position="161"/>
    </location>
</feature>
<evidence type="ECO:0000256" key="1">
    <source>
        <dbReference type="ARBA" id="ARBA00004442"/>
    </source>
</evidence>
<protein>
    <submittedName>
        <fullName evidence="8">TonB-dependent receptor</fullName>
    </submittedName>
</protein>
<evidence type="ECO:0000256" key="4">
    <source>
        <dbReference type="RuleBase" id="RU003357"/>
    </source>
</evidence>
<dbReference type="EMBL" id="BAAAEI010000023">
    <property type="protein sequence ID" value="GAA0369158.1"/>
    <property type="molecule type" value="Genomic_DNA"/>
</dbReference>
<accession>A0ABP3HFZ0</accession>
<dbReference type="CDD" id="cd01347">
    <property type="entry name" value="ligand_gated_channel"/>
    <property type="match status" value="1"/>
</dbReference>
<dbReference type="Pfam" id="PF07715">
    <property type="entry name" value="Plug"/>
    <property type="match status" value="1"/>
</dbReference>
<dbReference type="Pfam" id="PF00593">
    <property type="entry name" value="TonB_dep_Rec_b-barrel"/>
    <property type="match status" value="1"/>
</dbReference>
<evidence type="ECO:0000259" key="7">
    <source>
        <dbReference type="Pfam" id="PF07715"/>
    </source>
</evidence>
<proteinExistence type="inferred from homology"/>
<comment type="similarity">
    <text evidence="4">Belongs to the TonB-dependent receptor family.</text>
</comment>
<feature type="signal peptide" evidence="5">
    <location>
        <begin position="1"/>
        <end position="29"/>
    </location>
</feature>
<name>A0ABP3HFZ0_9ALTE</name>
<keyword evidence="2 4" id="KW-0472">Membrane</keyword>
<feature type="chain" id="PRO_5046027481" evidence="5">
    <location>
        <begin position="30"/>
        <end position="906"/>
    </location>
</feature>
<keyword evidence="3" id="KW-0998">Cell outer membrane</keyword>
<organism evidence="8 9">
    <name type="scientific">Bowmanella denitrificans</name>
    <dbReference type="NCBI Taxonomy" id="366582"/>
    <lineage>
        <taxon>Bacteria</taxon>
        <taxon>Pseudomonadati</taxon>
        <taxon>Pseudomonadota</taxon>
        <taxon>Gammaproteobacteria</taxon>
        <taxon>Alteromonadales</taxon>
        <taxon>Alteromonadaceae</taxon>
        <taxon>Bowmanella</taxon>
    </lineage>
</organism>
<reference evidence="9" key="1">
    <citation type="journal article" date="2019" name="Int. J. Syst. Evol. Microbiol.">
        <title>The Global Catalogue of Microorganisms (GCM) 10K type strain sequencing project: providing services to taxonomists for standard genome sequencing and annotation.</title>
        <authorList>
            <consortium name="The Broad Institute Genomics Platform"/>
            <consortium name="The Broad Institute Genome Sequencing Center for Infectious Disease"/>
            <person name="Wu L."/>
            <person name="Ma J."/>
        </authorList>
    </citation>
    <scope>NUCLEOTIDE SEQUENCE [LARGE SCALE GENOMIC DNA]</scope>
    <source>
        <strain evidence="9">JCM 13378</strain>
    </source>
</reference>
<dbReference type="Gene3D" id="2.40.170.20">
    <property type="entry name" value="TonB-dependent receptor, beta-barrel domain"/>
    <property type="match status" value="1"/>
</dbReference>
<dbReference type="InterPro" id="IPR037066">
    <property type="entry name" value="Plug_dom_sf"/>
</dbReference>
<dbReference type="Gene3D" id="2.170.130.10">
    <property type="entry name" value="TonB-dependent receptor, plug domain"/>
    <property type="match status" value="1"/>
</dbReference>
<keyword evidence="8" id="KW-0675">Receptor</keyword>
<sequence>MTGKQSKLGYLPMMVMINMGVITSMTAQAQNSVQVAEDEPVEVISVRGIKGSLIRSMDIKRESGNVVDAITAEDIGKFPDQNVAESLQRITGVAIDREGGEGQLVSVRGLGPEFNSVLVNGRTMASISGGRAFSFDTLASELISGAEVHKTSYASHQEGSIGALVNVTTLRPFDIDGFKASGSIKGVYDDMTGSTKPQLSGLISNTFADDTLGVLLSFSHNERKSRYDSAQTFGYLTRDITLDDGSAEAGVLMPRNYDQISQTETRDRTGGTLVLQYRASDNLVLTADALYSKYDVDYRQDILAHWFDNSQITDAELDSNRTLVKLSMGRGSNTDYLNRLSQRPTETKAFGFNAKWQVNDSLELTGDIFRSEAESNGGGRTTDTVASYQNNYTFDNSAGAELPSIQFDKNLSTDGVKAGWGSRFGSDIADEITEAKLQGEWAADMGVLAKVKFGTTYYDRTLSSRYAESAWQVSVLYGDNPTPVLLPSSMFSKFDGGFLSGATGNPPQEWLTFNSEDFFNYLLSDAAIAQLDDPAAGRQLIEEFGGYTAHPSNSAYEINESGLSFYTDFFFEGELGEMFWSLNAGLRYVQTDNASRGQQLFLLDLLPLNNGQNEVQPKRSEDYLPIEVEHEYNNLLPSLNASLEIRDDLIARFSYSQSITRPELGEMSPVTNYSGGKVDALNASGGNPKLKPFESDNLDLTLEWYYSEGSYAAVAMFRKDIDNYVDWGITDETVTVPSGTYQYKVGRPVNLNSARIDGYELAVQHLFSNLPAPFDGLGVIANMTFVDSESSSDDPANPLPLVGLGDSQNLILFYEQGPFQFRVAYNNRNEFMQSKENGYGGAPIYVDDYAQVDISGSYDINDDLTVFFEGINITNELTRKRGLYENHILNVIETGPRYALGVRATF</sequence>
<evidence type="ECO:0000256" key="2">
    <source>
        <dbReference type="ARBA" id="ARBA00023136"/>
    </source>
</evidence>
<evidence type="ECO:0000256" key="3">
    <source>
        <dbReference type="ARBA" id="ARBA00023237"/>
    </source>
</evidence>
<keyword evidence="4" id="KW-0798">TonB box</keyword>
<dbReference type="NCBIfam" id="TIGR01782">
    <property type="entry name" value="TonB-Xanth-Caul"/>
    <property type="match status" value="1"/>
</dbReference>
<evidence type="ECO:0000313" key="8">
    <source>
        <dbReference type="EMBL" id="GAA0369158.1"/>
    </source>
</evidence>
<keyword evidence="9" id="KW-1185">Reference proteome</keyword>
<dbReference type="PANTHER" id="PTHR40980:SF3">
    <property type="entry name" value="TONB-DEPENDENT RECEPTOR-LIKE BETA-BARREL DOMAIN-CONTAINING PROTEIN"/>
    <property type="match status" value="1"/>
</dbReference>
<evidence type="ECO:0000259" key="6">
    <source>
        <dbReference type="Pfam" id="PF00593"/>
    </source>
</evidence>
<dbReference type="InterPro" id="IPR012910">
    <property type="entry name" value="Plug_dom"/>
</dbReference>
<dbReference type="RefSeq" id="WP_343846953.1">
    <property type="nucleotide sequence ID" value="NZ_BAAAEI010000023.1"/>
</dbReference>
<dbReference type="InterPro" id="IPR036942">
    <property type="entry name" value="Beta-barrel_TonB_sf"/>
</dbReference>
<evidence type="ECO:0000256" key="5">
    <source>
        <dbReference type="SAM" id="SignalP"/>
    </source>
</evidence>
<feature type="domain" description="TonB-dependent receptor-like beta-barrel" evidence="6">
    <location>
        <begin position="384"/>
        <end position="873"/>
    </location>
</feature>
<keyword evidence="5" id="KW-0732">Signal</keyword>
<dbReference type="SUPFAM" id="SSF56935">
    <property type="entry name" value="Porins"/>
    <property type="match status" value="1"/>
</dbReference>
<dbReference type="PANTHER" id="PTHR40980">
    <property type="entry name" value="PLUG DOMAIN-CONTAINING PROTEIN"/>
    <property type="match status" value="1"/>
</dbReference>
<comment type="subcellular location">
    <subcellularLocation>
        <location evidence="1 4">Cell outer membrane</location>
    </subcellularLocation>
</comment>